<organism evidence="2 3">
    <name type="scientific">Aureobasidium mustum</name>
    <dbReference type="NCBI Taxonomy" id="2773714"/>
    <lineage>
        <taxon>Eukaryota</taxon>
        <taxon>Fungi</taxon>
        <taxon>Dikarya</taxon>
        <taxon>Ascomycota</taxon>
        <taxon>Pezizomycotina</taxon>
        <taxon>Dothideomycetes</taxon>
        <taxon>Dothideomycetidae</taxon>
        <taxon>Dothideales</taxon>
        <taxon>Saccotheciaceae</taxon>
        <taxon>Aureobasidium</taxon>
    </lineage>
</organism>
<dbReference type="Pfam" id="PF24968">
    <property type="entry name" value="DUF7770"/>
    <property type="match status" value="1"/>
</dbReference>
<gene>
    <name evidence="2" type="ORF">AWRI4233_LOCUS6945</name>
</gene>
<dbReference type="OrthoDB" id="3527137at2759"/>
<dbReference type="EMBL" id="CAIJEO010000008">
    <property type="protein sequence ID" value="CAD0098121.1"/>
    <property type="molecule type" value="Genomic_DNA"/>
</dbReference>
<dbReference type="AlphaFoldDB" id="A0A9N8PK35"/>
<evidence type="ECO:0000259" key="1">
    <source>
        <dbReference type="Pfam" id="PF24968"/>
    </source>
</evidence>
<keyword evidence="3" id="KW-1185">Reference proteome</keyword>
<feature type="non-terminal residue" evidence="2">
    <location>
        <position position="135"/>
    </location>
</feature>
<protein>
    <recommendedName>
        <fullName evidence="1">DUF7770 domain-containing protein</fullName>
    </recommendedName>
</protein>
<reference evidence="2" key="1">
    <citation type="submission" date="2020-06" db="EMBL/GenBank/DDBJ databases">
        <authorList>
            <person name="Onetto C."/>
        </authorList>
    </citation>
    <scope>NUCLEOTIDE SEQUENCE</scope>
</reference>
<feature type="non-terminal residue" evidence="2">
    <location>
        <position position="1"/>
    </location>
</feature>
<dbReference type="Proteomes" id="UP000714618">
    <property type="component" value="Unassembled WGS sequence"/>
</dbReference>
<evidence type="ECO:0000313" key="2">
    <source>
        <dbReference type="EMBL" id="CAD0098121.1"/>
    </source>
</evidence>
<sequence length="135" mass="15479">SHILRSDWNAQVLKVRVVCHRAGRVPNTNASDNHWSIYLIIGPAKIKVYDYVDSNSRLRHCDYEAITYFTVGMAYDLLVTQHHLDRYNMSGGGSGCRWWGWIRSDAAATLWPHLHFKYSGLQGPTPLSMVYGSFY</sequence>
<feature type="domain" description="DUF7770" evidence="1">
    <location>
        <begin position="15"/>
        <end position="135"/>
    </location>
</feature>
<accession>A0A9N8PK35</accession>
<comment type="caution">
    <text evidence="2">The sequence shown here is derived from an EMBL/GenBank/DDBJ whole genome shotgun (WGS) entry which is preliminary data.</text>
</comment>
<evidence type="ECO:0000313" key="3">
    <source>
        <dbReference type="Proteomes" id="UP000714618"/>
    </source>
</evidence>
<dbReference type="InterPro" id="IPR056672">
    <property type="entry name" value="DUF7770"/>
</dbReference>
<proteinExistence type="predicted"/>
<name>A0A9N8PK35_9PEZI</name>